<evidence type="ECO:0000313" key="8">
    <source>
        <dbReference type="EMBL" id="CAD9750404.1"/>
    </source>
</evidence>
<dbReference type="GO" id="GO:0016020">
    <property type="term" value="C:membrane"/>
    <property type="evidence" value="ECO:0007669"/>
    <property type="project" value="UniProtKB-SubCell"/>
</dbReference>
<protein>
    <recommendedName>
        <fullName evidence="7">EamA domain-containing protein</fullName>
    </recommendedName>
</protein>
<evidence type="ECO:0000256" key="6">
    <source>
        <dbReference type="SAM" id="Phobius"/>
    </source>
</evidence>
<feature type="region of interest" description="Disordered" evidence="5">
    <location>
        <begin position="322"/>
        <end position="352"/>
    </location>
</feature>
<feature type="transmembrane region" description="Helical" evidence="6">
    <location>
        <begin position="234"/>
        <end position="254"/>
    </location>
</feature>
<accession>A0A7S2THL7</accession>
<feature type="transmembrane region" description="Helical" evidence="6">
    <location>
        <begin position="111"/>
        <end position="130"/>
    </location>
</feature>
<dbReference type="EMBL" id="HBHP01005145">
    <property type="protein sequence ID" value="CAD9750404.1"/>
    <property type="molecule type" value="Transcribed_RNA"/>
</dbReference>
<keyword evidence="2 6" id="KW-0812">Transmembrane</keyword>
<evidence type="ECO:0000256" key="2">
    <source>
        <dbReference type="ARBA" id="ARBA00022692"/>
    </source>
</evidence>
<feature type="domain" description="EamA" evidence="7">
    <location>
        <begin position="20"/>
        <end position="152"/>
    </location>
</feature>
<proteinExistence type="predicted"/>
<sequence length="438" mass="47195">MATSPFPVMRWCGLDEERTALVIMFLSAILFSMMGVFVKLAADTGLSAFELVFIRAVGQGFFVLAGLFYFRVQKWFGEGDMRFWVIVRGILGGFGFCSYFTTIALLPIGDAIALASLYPIVTCIVARIALKEALSCVKVLAILLSTAGAFLVAQPSFLFGAKADSAADKAHPYAWVGYITAISGSIIGGCLFVIMRKARSAHLFQLLWSWVCGSIVVSLILANTLYTMSMPSTLGWLYVLGMCGFGTLGHFMMNYAGRMAPAGPSALLRSSDVLFAYLWEFFVFGQTANLVTIGGVVMIVVGIIVIAYAKARDGRKRGREATFTAIQSGEVDEETGGGGESKNEADQGPSTTLVDSINASEMELVTLPHTTDSSVDAAQENEEAGNGLGEEGERNENPQFEDDDDEEEEEDENDHHQLHHTPSLAALEGVASVVRSSA</sequence>
<evidence type="ECO:0000256" key="4">
    <source>
        <dbReference type="ARBA" id="ARBA00023136"/>
    </source>
</evidence>
<evidence type="ECO:0000256" key="1">
    <source>
        <dbReference type="ARBA" id="ARBA00004141"/>
    </source>
</evidence>
<feature type="transmembrane region" description="Helical" evidence="6">
    <location>
        <begin position="21"/>
        <end position="42"/>
    </location>
</feature>
<dbReference type="AlphaFoldDB" id="A0A7S2THL7"/>
<feature type="transmembrane region" description="Helical" evidence="6">
    <location>
        <begin position="173"/>
        <end position="194"/>
    </location>
</feature>
<feature type="transmembrane region" description="Helical" evidence="6">
    <location>
        <begin position="290"/>
        <end position="309"/>
    </location>
</feature>
<evidence type="ECO:0000256" key="3">
    <source>
        <dbReference type="ARBA" id="ARBA00022989"/>
    </source>
</evidence>
<feature type="transmembrane region" description="Helical" evidence="6">
    <location>
        <begin position="82"/>
        <end position="105"/>
    </location>
</feature>
<keyword evidence="4 6" id="KW-0472">Membrane</keyword>
<feature type="transmembrane region" description="Helical" evidence="6">
    <location>
        <begin position="48"/>
        <end position="70"/>
    </location>
</feature>
<dbReference type="SUPFAM" id="SSF103481">
    <property type="entry name" value="Multidrug resistance efflux transporter EmrE"/>
    <property type="match status" value="2"/>
</dbReference>
<dbReference type="PANTHER" id="PTHR22911">
    <property type="entry name" value="ACYL-MALONYL CONDENSING ENZYME-RELATED"/>
    <property type="match status" value="1"/>
</dbReference>
<dbReference type="InterPro" id="IPR000620">
    <property type="entry name" value="EamA_dom"/>
</dbReference>
<gene>
    <name evidence="8" type="ORF">LSP00402_LOCUS3183</name>
</gene>
<dbReference type="InterPro" id="IPR037185">
    <property type="entry name" value="EmrE-like"/>
</dbReference>
<keyword evidence="3 6" id="KW-1133">Transmembrane helix</keyword>
<dbReference type="Pfam" id="PF00892">
    <property type="entry name" value="EamA"/>
    <property type="match status" value="2"/>
</dbReference>
<evidence type="ECO:0000256" key="5">
    <source>
        <dbReference type="SAM" id="MobiDB-lite"/>
    </source>
</evidence>
<organism evidence="8">
    <name type="scientific">Lotharella oceanica</name>
    <dbReference type="NCBI Taxonomy" id="641309"/>
    <lineage>
        <taxon>Eukaryota</taxon>
        <taxon>Sar</taxon>
        <taxon>Rhizaria</taxon>
        <taxon>Cercozoa</taxon>
        <taxon>Chlorarachniophyceae</taxon>
        <taxon>Lotharella</taxon>
    </lineage>
</organism>
<reference evidence="8" key="1">
    <citation type="submission" date="2021-01" db="EMBL/GenBank/DDBJ databases">
        <authorList>
            <person name="Corre E."/>
            <person name="Pelletier E."/>
            <person name="Niang G."/>
            <person name="Scheremetjew M."/>
            <person name="Finn R."/>
            <person name="Kale V."/>
            <person name="Holt S."/>
            <person name="Cochrane G."/>
            <person name="Meng A."/>
            <person name="Brown T."/>
            <person name="Cohen L."/>
        </authorList>
    </citation>
    <scope>NUCLEOTIDE SEQUENCE</scope>
    <source>
        <strain evidence="8">CCMP622</strain>
    </source>
</reference>
<feature type="transmembrane region" description="Helical" evidence="6">
    <location>
        <begin position="206"/>
        <end position="228"/>
    </location>
</feature>
<feature type="transmembrane region" description="Helical" evidence="6">
    <location>
        <begin position="266"/>
        <end position="284"/>
    </location>
</feature>
<comment type="subcellular location">
    <subcellularLocation>
        <location evidence="1">Membrane</location>
        <topology evidence="1">Multi-pass membrane protein</topology>
    </subcellularLocation>
</comment>
<name>A0A7S2THL7_9EUKA</name>
<feature type="domain" description="EamA" evidence="7">
    <location>
        <begin position="176"/>
        <end position="307"/>
    </location>
</feature>
<feature type="compositionally biased region" description="Acidic residues" evidence="5">
    <location>
        <begin position="399"/>
        <end position="412"/>
    </location>
</feature>
<dbReference type="PANTHER" id="PTHR22911:SF6">
    <property type="entry name" value="SOLUTE CARRIER FAMILY 35 MEMBER G1"/>
    <property type="match status" value="1"/>
</dbReference>
<feature type="transmembrane region" description="Helical" evidence="6">
    <location>
        <begin position="139"/>
        <end position="161"/>
    </location>
</feature>
<evidence type="ECO:0000259" key="7">
    <source>
        <dbReference type="Pfam" id="PF00892"/>
    </source>
</evidence>
<feature type="region of interest" description="Disordered" evidence="5">
    <location>
        <begin position="371"/>
        <end position="438"/>
    </location>
</feature>